<evidence type="ECO:0000313" key="8">
    <source>
        <dbReference type="Proteomes" id="UP000326354"/>
    </source>
</evidence>
<dbReference type="Pfam" id="PF00069">
    <property type="entry name" value="Pkinase"/>
    <property type="match status" value="1"/>
</dbReference>
<accession>A0A5S9F7X4</accession>
<name>A0A5S9F7X4_UABAM</name>
<evidence type="ECO:0000256" key="1">
    <source>
        <dbReference type="ARBA" id="ARBA00022679"/>
    </source>
</evidence>
<feature type="transmembrane region" description="Helical" evidence="5">
    <location>
        <begin position="405"/>
        <end position="427"/>
    </location>
</feature>
<evidence type="ECO:0000256" key="2">
    <source>
        <dbReference type="ARBA" id="ARBA00022741"/>
    </source>
</evidence>
<keyword evidence="2" id="KW-0547">Nucleotide-binding</keyword>
<dbReference type="SMART" id="SM00220">
    <property type="entry name" value="S_TKc"/>
    <property type="match status" value="1"/>
</dbReference>
<dbReference type="PROSITE" id="PS50011">
    <property type="entry name" value="PROTEIN_KINASE_DOM"/>
    <property type="match status" value="1"/>
</dbReference>
<organism evidence="7 8">
    <name type="scientific">Uabimicrobium amorphum</name>
    <dbReference type="NCBI Taxonomy" id="2596890"/>
    <lineage>
        <taxon>Bacteria</taxon>
        <taxon>Pseudomonadati</taxon>
        <taxon>Planctomycetota</taxon>
        <taxon>Candidatus Uabimicrobiia</taxon>
        <taxon>Candidatus Uabimicrobiales</taxon>
        <taxon>Candidatus Uabimicrobiaceae</taxon>
        <taxon>Candidatus Uabimicrobium</taxon>
    </lineage>
</organism>
<dbReference type="InterPro" id="IPR008271">
    <property type="entry name" value="Ser/Thr_kinase_AS"/>
</dbReference>
<dbReference type="EMBL" id="AP019860">
    <property type="protein sequence ID" value="BBM88114.1"/>
    <property type="molecule type" value="Genomic_DNA"/>
</dbReference>
<sequence length="764" mass="86774">MDIDKKWKALIGLDNENATATYKGSGSLPEETLATLMGTVGSDKTVKQNIHVPSTNYTLSSKIAQGGMGIVFRGRQTNLQRDIAIKQSISTDKNREGKFIAESVMTAYLNHPNIVPVHDLGRNEDGHVFLAMKLVGGVEWKEIIYTQDTDKKYSLEKHLKILLNVCNAVAFAHSKNIVHNDLKPSNVMIGEFGEVLVMDWGIAVDIAAKPRTNMLHKSHVESPMGTPAYIPYELANGQGEDIGPWTDTYLLGGILYEILMKQPPHRGNPLEAIMSCSLGKAPSYDESIPLELRNICNKALSRDIKERYPNVAEFKHAIENFLQHRESLILTEKADHILDEITTYLEEQKQGRLLLAKLKYIFFDIPGRMLFPFFWYYSNMLGKCIFAIYIALFSFYSFYFEDESLLLSVLVGIPCLFIVSNVVFVLWQFIKAVCFKKEIGVLPSRLNAMNRNYLYANLIKAITLYERSIEIWSGNEHATEKKRYAHAKFADIALQCKDSGLAETHLQVLKGIEDPYVAEIRDRLIRVKVEEKSDRTALAMSKFLMAAIVYICVFFVIVFLIFWEYIMQMSSFSTNENEAIALLQSYATKQQIFRAEVHCDQNNNDRGEYGFLQELAGVTAIRGKQHSLAPRLIAEEKQRFFTNKNYYFYCYLPGENEVMTEDDVQTLKSDSAIITDQERRFVIYAWPKERGKTGHRAFAVNESGFILATKEHSYSGDKIPKANAAYNENSAPTNKLEGTWCVGVGADGNNWKHVVLNKDDDYSD</sequence>
<keyword evidence="3 7" id="KW-0418">Kinase</keyword>
<dbReference type="Proteomes" id="UP000326354">
    <property type="component" value="Chromosome"/>
</dbReference>
<dbReference type="PANTHER" id="PTHR43289">
    <property type="entry name" value="MITOGEN-ACTIVATED PROTEIN KINASE KINASE KINASE 20-RELATED"/>
    <property type="match status" value="1"/>
</dbReference>
<keyword evidence="5" id="KW-0812">Transmembrane</keyword>
<dbReference type="PROSITE" id="PS00108">
    <property type="entry name" value="PROTEIN_KINASE_ST"/>
    <property type="match status" value="1"/>
</dbReference>
<keyword evidence="1" id="KW-0808">Transferase</keyword>
<dbReference type="Gene3D" id="3.30.200.20">
    <property type="entry name" value="Phosphorylase Kinase, domain 1"/>
    <property type="match status" value="1"/>
</dbReference>
<dbReference type="CDD" id="cd14014">
    <property type="entry name" value="STKc_PknB_like"/>
    <property type="match status" value="1"/>
</dbReference>
<evidence type="ECO:0000256" key="3">
    <source>
        <dbReference type="ARBA" id="ARBA00022777"/>
    </source>
</evidence>
<feature type="transmembrane region" description="Helical" evidence="5">
    <location>
        <begin position="543"/>
        <end position="563"/>
    </location>
</feature>
<dbReference type="AlphaFoldDB" id="A0A5S9F7X4"/>
<keyword evidence="5" id="KW-1133">Transmembrane helix</keyword>
<evidence type="ECO:0000256" key="5">
    <source>
        <dbReference type="SAM" id="Phobius"/>
    </source>
</evidence>
<proteinExistence type="predicted"/>
<dbReference type="RefSeq" id="WP_151972306.1">
    <property type="nucleotide sequence ID" value="NZ_AP019860.1"/>
</dbReference>
<dbReference type="GO" id="GO:0005524">
    <property type="term" value="F:ATP binding"/>
    <property type="evidence" value="ECO:0007669"/>
    <property type="project" value="UniProtKB-KW"/>
</dbReference>
<evidence type="ECO:0000256" key="4">
    <source>
        <dbReference type="ARBA" id="ARBA00022840"/>
    </source>
</evidence>
<dbReference type="InterPro" id="IPR011009">
    <property type="entry name" value="Kinase-like_dom_sf"/>
</dbReference>
<dbReference type="PANTHER" id="PTHR43289:SF6">
    <property type="entry name" value="SERINE_THREONINE-PROTEIN KINASE NEKL-3"/>
    <property type="match status" value="1"/>
</dbReference>
<feature type="transmembrane region" description="Helical" evidence="5">
    <location>
        <begin position="374"/>
        <end position="399"/>
    </location>
</feature>
<keyword evidence="5" id="KW-0472">Membrane</keyword>
<keyword evidence="8" id="KW-1185">Reference proteome</keyword>
<dbReference type="OrthoDB" id="1039448at2"/>
<dbReference type="SUPFAM" id="SSF56112">
    <property type="entry name" value="Protein kinase-like (PK-like)"/>
    <property type="match status" value="1"/>
</dbReference>
<feature type="domain" description="Protein kinase" evidence="6">
    <location>
        <begin position="57"/>
        <end position="322"/>
    </location>
</feature>
<protein>
    <submittedName>
        <fullName evidence="7">Serine/threonine protein kinase</fullName>
    </submittedName>
</protein>
<reference evidence="7 8" key="1">
    <citation type="submission" date="2019-08" db="EMBL/GenBank/DDBJ databases">
        <title>Complete genome sequence of Candidatus Uab amorphum.</title>
        <authorList>
            <person name="Shiratori T."/>
            <person name="Suzuki S."/>
            <person name="Kakizawa Y."/>
            <person name="Ishida K."/>
        </authorList>
    </citation>
    <scope>NUCLEOTIDE SEQUENCE [LARGE SCALE GENOMIC DNA]</scope>
    <source>
        <strain evidence="7 8">SRT547</strain>
    </source>
</reference>
<dbReference type="InterPro" id="IPR000719">
    <property type="entry name" value="Prot_kinase_dom"/>
</dbReference>
<evidence type="ECO:0000259" key="6">
    <source>
        <dbReference type="PROSITE" id="PS50011"/>
    </source>
</evidence>
<evidence type="ECO:0000313" key="7">
    <source>
        <dbReference type="EMBL" id="BBM88114.1"/>
    </source>
</evidence>
<gene>
    <name evidence="7" type="ORF">UABAM_06530</name>
</gene>
<dbReference type="KEGG" id="uam:UABAM_06530"/>
<dbReference type="Gene3D" id="1.10.510.10">
    <property type="entry name" value="Transferase(Phosphotransferase) domain 1"/>
    <property type="match status" value="1"/>
</dbReference>
<dbReference type="GO" id="GO:0004674">
    <property type="term" value="F:protein serine/threonine kinase activity"/>
    <property type="evidence" value="ECO:0007669"/>
    <property type="project" value="UniProtKB-KW"/>
</dbReference>
<keyword evidence="4" id="KW-0067">ATP-binding</keyword>
<keyword evidence="7" id="KW-0723">Serine/threonine-protein kinase</keyword>